<proteinExistence type="predicted"/>
<comment type="caution">
    <text evidence="2">The sequence shown here is derived from an EMBL/GenBank/DDBJ whole genome shotgun (WGS) entry which is preliminary data.</text>
</comment>
<evidence type="ECO:0000313" key="2">
    <source>
        <dbReference type="EMBL" id="MCG2462646.1"/>
    </source>
</evidence>
<organism evidence="2 3">
    <name type="scientific">Cerina litoralis</name>
    <dbReference type="NCBI Taxonomy" id="2874477"/>
    <lineage>
        <taxon>Bacteria</taxon>
        <taxon>Pseudomonadati</taxon>
        <taxon>Bacteroidota</taxon>
        <taxon>Flavobacteriia</taxon>
        <taxon>Flavobacteriales</taxon>
        <taxon>Flavobacteriaceae</taxon>
        <taxon>Cerina</taxon>
    </lineage>
</organism>
<dbReference type="InterPro" id="IPR025356">
    <property type="entry name" value="DUF4260"/>
</dbReference>
<dbReference type="Pfam" id="PF14079">
    <property type="entry name" value="DUF4260"/>
    <property type="match status" value="1"/>
</dbReference>
<accession>A0AAE3JQY5</accession>
<dbReference type="RefSeq" id="WP_317903782.1">
    <property type="nucleotide sequence ID" value="NZ_JAIRBC010000039.1"/>
</dbReference>
<keyword evidence="1" id="KW-1133">Transmembrane helix</keyword>
<evidence type="ECO:0000256" key="1">
    <source>
        <dbReference type="SAM" id="Phobius"/>
    </source>
</evidence>
<dbReference type="AlphaFoldDB" id="A0AAE3JQY5"/>
<reference evidence="2" key="1">
    <citation type="submission" date="2023-02" db="EMBL/GenBank/DDBJ databases">
        <title>Genome of Flavobacteriaceae gen. nov. sp. strain F89.</title>
        <authorList>
            <person name="Wang Y."/>
        </authorList>
    </citation>
    <scope>NUCLEOTIDE SEQUENCE</scope>
    <source>
        <strain evidence="2">F89</strain>
    </source>
</reference>
<feature type="transmembrane region" description="Helical" evidence="1">
    <location>
        <begin position="12"/>
        <end position="45"/>
    </location>
</feature>
<dbReference type="EMBL" id="JAIRBC010000039">
    <property type="protein sequence ID" value="MCG2462646.1"/>
    <property type="molecule type" value="Genomic_DNA"/>
</dbReference>
<dbReference type="Proteomes" id="UP001200642">
    <property type="component" value="Unassembled WGS sequence"/>
</dbReference>
<gene>
    <name evidence="2" type="ORF">K8352_17930</name>
</gene>
<evidence type="ECO:0000313" key="3">
    <source>
        <dbReference type="Proteomes" id="UP001200642"/>
    </source>
</evidence>
<feature type="transmembrane region" description="Helical" evidence="1">
    <location>
        <begin position="65"/>
        <end position="87"/>
    </location>
</feature>
<protein>
    <submittedName>
        <fullName evidence="2">DUF4260 domain-containing protein</fullName>
    </submittedName>
</protein>
<keyword evidence="1" id="KW-0812">Transmembrane</keyword>
<name>A0AAE3JQY5_9FLAO</name>
<sequence>MKTIIKLEELAMFLLGIYFFSLLPYPWWLFLALILVPDIGILGYLFNDRLGAITYNIFHHKGLAITIYLMGIYLSLPLWQLAGTLLFSHASLDRIFGYGLKFDKGFKFTHLGEIGK</sequence>
<keyword evidence="3" id="KW-1185">Reference proteome</keyword>
<keyword evidence="1" id="KW-0472">Membrane</keyword>